<protein>
    <recommendedName>
        <fullName evidence="8">Homeobox domain-containing protein</fullName>
    </recommendedName>
</protein>
<dbReference type="GO" id="GO:0000981">
    <property type="term" value="F:DNA-binding transcription factor activity, RNA polymerase II-specific"/>
    <property type="evidence" value="ECO:0007669"/>
    <property type="project" value="InterPro"/>
</dbReference>
<dbReference type="AlphaFoldDB" id="H2ZQQ8"/>
<dbReference type="InParanoid" id="H2ZQQ8"/>
<dbReference type="PROSITE" id="PS00027">
    <property type="entry name" value="HOMEOBOX_1"/>
    <property type="match status" value="1"/>
</dbReference>
<evidence type="ECO:0000256" key="2">
    <source>
        <dbReference type="ARBA" id="ARBA00023125"/>
    </source>
</evidence>
<evidence type="ECO:0000256" key="6">
    <source>
        <dbReference type="RuleBase" id="RU000682"/>
    </source>
</evidence>
<dbReference type="InterPro" id="IPR001356">
    <property type="entry name" value="HD"/>
</dbReference>
<dbReference type="GO" id="GO:0005634">
    <property type="term" value="C:nucleus"/>
    <property type="evidence" value="ECO:0007669"/>
    <property type="project" value="UniProtKB-SubCell"/>
</dbReference>
<dbReference type="HOGENOM" id="CLU_2043308_0_0_1"/>
<evidence type="ECO:0000256" key="1">
    <source>
        <dbReference type="ARBA" id="ARBA00004123"/>
    </source>
</evidence>
<dbReference type="Gene3D" id="1.10.10.60">
    <property type="entry name" value="Homeodomain-like"/>
    <property type="match status" value="1"/>
</dbReference>
<dbReference type="OMA" id="FRATHYP"/>
<dbReference type="SMART" id="SM00389">
    <property type="entry name" value="HOX"/>
    <property type="match status" value="1"/>
</dbReference>
<reference evidence="9" key="3">
    <citation type="submission" date="2025-09" db="UniProtKB">
        <authorList>
            <consortium name="Ensembl"/>
        </authorList>
    </citation>
    <scope>IDENTIFICATION</scope>
</reference>
<dbReference type="FunFam" id="1.10.10.60:FF:000913">
    <property type="match status" value="1"/>
</dbReference>
<dbReference type="GeneTree" id="ENSGT00940000165209"/>
<dbReference type="Ensembl" id="ENSCSAVT00000020138.1">
    <property type="protein sequence ID" value="ENSCSAVP00000019924.1"/>
    <property type="gene ID" value="ENSCSAVG00000011699.1"/>
</dbReference>
<reference evidence="10" key="1">
    <citation type="submission" date="2003-08" db="EMBL/GenBank/DDBJ databases">
        <authorList>
            <person name="Birren B."/>
            <person name="Nusbaum C."/>
            <person name="Abebe A."/>
            <person name="Abouelleil A."/>
            <person name="Adekoya E."/>
            <person name="Ait-zahra M."/>
            <person name="Allen N."/>
            <person name="Allen T."/>
            <person name="An P."/>
            <person name="Anderson M."/>
            <person name="Anderson S."/>
            <person name="Arachchi H."/>
            <person name="Armbruster J."/>
            <person name="Bachantsang P."/>
            <person name="Baldwin J."/>
            <person name="Barry A."/>
            <person name="Bayul T."/>
            <person name="Blitshsteyn B."/>
            <person name="Bloom T."/>
            <person name="Blye J."/>
            <person name="Boguslavskiy L."/>
            <person name="Borowsky M."/>
            <person name="Boukhgalter B."/>
            <person name="Brunache A."/>
            <person name="Butler J."/>
            <person name="Calixte N."/>
            <person name="Calvo S."/>
            <person name="Camarata J."/>
            <person name="Campo K."/>
            <person name="Chang J."/>
            <person name="Cheshatsang Y."/>
            <person name="Citroen M."/>
            <person name="Collymore A."/>
            <person name="Considine T."/>
            <person name="Cook A."/>
            <person name="Cooke P."/>
            <person name="Corum B."/>
            <person name="Cuomo C."/>
            <person name="David R."/>
            <person name="Dawoe T."/>
            <person name="Degray S."/>
            <person name="Dodge S."/>
            <person name="Dooley K."/>
            <person name="Dorje P."/>
            <person name="Dorjee K."/>
            <person name="Dorris L."/>
            <person name="Duffey N."/>
            <person name="Dupes A."/>
            <person name="Elkins T."/>
            <person name="Engels R."/>
            <person name="Erickson J."/>
            <person name="Farina A."/>
            <person name="Faro S."/>
            <person name="Ferreira P."/>
            <person name="Fischer H."/>
            <person name="Fitzgerald M."/>
            <person name="Foley K."/>
            <person name="Gage D."/>
            <person name="Galagan J."/>
            <person name="Gearin G."/>
            <person name="Gnerre S."/>
            <person name="Gnirke A."/>
            <person name="Goyette A."/>
            <person name="Graham J."/>
            <person name="Grandbois E."/>
            <person name="Gyaltsen K."/>
            <person name="Hafez N."/>
            <person name="Hagopian D."/>
            <person name="Hagos B."/>
            <person name="Hall J."/>
            <person name="Hatcher B."/>
            <person name="Heller A."/>
            <person name="Higgins H."/>
            <person name="Honan T."/>
            <person name="Horn A."/>
            <person name="Houde N."/>
            <person name="Hughes L."/>
            <person name="Hulme W."/>
            <person name="Husby E."/>
            <person name="Iliev I."/>
            <person name="Jaffe D."/>
            <person name="Jones C."/>
            <person name="Kamal M."/>
            <person name="Kamat A."/>
            <person name="Kamvysselis M."/>
            <person name="Karlsson E."/>
            <person name="Kells C."/>
            <person name="Kieu A."/>
            <person name="Kisner P."/>
            <person name="Kodira C."/>
            <person name="Kulbokas E."/>
            <person name="Labutti K."/>
            <person name="Lama D."/>
            <person name="Landers T."/>
            <person name="Leger J."/>
            <person name="Levine S."/>
            <person name="Lewis D."/>
            <person name="Lewis T."/>
            <person name="Lindblad-toh K."/>
            <person name="Liu X."/>
            <person name="Lokyitsang T."/>
            <person name="Lokyitsang Y."/>
            <person name="Lucien O."/>
            <person name="Lui A."/>
            <person name="Ma L.J."/>
            <person name="Mabbitt R."/>
            <person name="Macdonald J."/>
            <person name="Maclean C."/>
            <person name="Major J."/>
            <person name="Manning J."/>
            <person name="Marabella R."/>
            <person name="Maru K."/>
            <person name="Matthews C."/>
            <person name="Mauceli E."/>
            <person name="Mccarthy M."/>
            <person name="Mcdonough S."/>
            <person name="Mcghee T."/>
            <person name="Meldrim J."/>
            <person name="Meneus L."/>
            <person name="Mesirov J."/>
            <person name="Mihalev A."/>
            <person name="Mihova T."/>
            <person name="Mikkelsen T."/>
            <person name="Mlenga V."/>
            <person name="Moru K."/>
            <person name="Mozes J."/>
            <person name="Mulrain L."/>
            <person name="Munson G."/>
            <person name="Naylor J."/>
            <person name="Newes C."/>
            <person name="Nguyen C."/>
            <person name="Nguyen N."/>
            <person name="Nguyen T."/>
            <person name="Nicol R."/>
            <person name="Nielsen C."/>
            <person name="Nizzari M."/>
            <person name="Norbu C."/>
            <person name="Norbu N."/>
            <person name="O'donnell P."/>
            <person name="Okoawo O."/>
            <person name="O'leary S."/>
            <person name="Omotosho B."/>
            <person name="O'neill K."/>
            <person name="Osman S."/>
            <person name="Parker S."/>
            <person name="Perrin D."/>
            <person name="Phunkhang P."/>
            <person name="Piqani B."/>
            <person name="Purcell S."/>
            <person name="Rachupka T."/>
            <person name="Ramasamy U."/>
            <person name="Rameau R."/>
            <person name="Ray V."/>
            <person name="Raymond C."/>
            <person name="Retta R."/>
            <person name="Richardson S."/>
            <person name="Rise C."/>
            <person name="Rodriguez J."/>
            <person name="Rogers J."/>
            <person name="Rogov P."/>
            <person name="Rutman M."/>
            <person name="Schupbach R."/>
            <person name="Seaman C."/>
            <person name="Settipalli S."/>
            <person name="Sharpe T."/>
            <person name="Sheridan J."/>
            <person name="Sherpa N."/>
            <person name="Shi J."/>
            <person name="Smirnov S."/>
            <person name="Smith C."/>
            <person name="Sougnez C."/>
            <person name="Spencer B."/>
            <person name="Stalker J."/>
            <person name="Stange-thomann N."/>
            <person name="Stavropoulos S."/>
            <person name="Stetson K."/>
            <person name="Stone C."/>
            <person name="Stone S."/>
            <person name="Stubbs M."/>
            <person name="Talamas J."/>
            <person name="Tchuinga P."/>
            <person name="Tenzing P."/>
            <person name="Tesfaye S."/>
            <person name="Theodore J."/>
            <person name="Thoulutsang Y."/>
            <person name="Topham K."/>
            <person name="Towey S."/>
            <person name="Tsamla T."/>
            <person name="Tsomo N."/>
            <person name="Vallee D."/>
            <person name="Vassiliev H."/>
            <person name="Venkataraman V."/>
            <person name="Vinson J."/>
            <person name="Vo A."/>
            <person name="Wade C."/>
            <person name="Wang S."/>
            <person name="Wangchuk T."/>
            <person name="Wangdi T."/>
            <person name="Whittaker C."/>
            <person name="Wilkinson J."/>
            <person name="Wu Y."/>
            <person name="Wyman D."/>
            <person name="Yadav S."/>
            <person name="Yang S."/>
            <person name="Yang X."/>
            <person name="Yeager S."/>
            <person name="Yee E."/>
            <person name="Young G."/>
            <person name="Zainoun J."/>
            <person name="Zembeck L."/>
            <person name="Zimmer A."/>
            <person name="Zody M."/>
            <person name="Lander E."/>
        </authorList>
    </citation>
    <scope>NUCLEOTIDE SEQUENCE [LARGE SCALE GENOMIC DNA]</scope>
</reference>
<dbReference type="PANTHER" id="PTHR24329">
    <property type="entry name" value="HOMEOBOX PROTEIN ARISTALESS"/>
    <property type="match status" value="1"/>
</dbReference>
<dbReference type="SUPFAM" id="SSF46689">
    <property type="entry name" value="Homeodomain-like"/>
    <property type="match status" value="1"/>
</dbReference>
<sequence length="101" mass="11619">SLPTMTPYTPLSSVTSQSSQKGKRRSRTTFDPNQINELEKVFRATHYPDIGTRDKLAAQIKLPEARIQIWFQNRRAKWRKSEKLSHFGGLQHLTDIDVVPA</sequence>
<dbReference type="STRING" id="51511.ENSCSAVP00000019924"/>
<dbReference type="InterPro" id="IPR009057">
    <property type="entry name" value="Homeodomain-like_sf"/>
</dbReference>
<organism evidence="9 10">
    <name type="scientific">Ciona savignyi</name>
    <name type="common">Pacific transparent sea squirt</name>
    <dbReference type="NCBI Taxonomy" id="51511"/>
    <lineage>
        <taxon>Eukaryota</taxon>
        <taxon>Metazoa</taxon>
        <taxon>Chordata</taxon>
        <taxon>Tunicata</taxon>
        <taxon>Ascidiacea</taxon>
        <taxon>Phlebobranchia</taxon>
        <taxon>Cionidae</taxon>
        <taxon>Ciona</taxon>
    </lineage>
</organism>
<keyword evidence="10" id="KW-1185">Reference proteome</keyword>
<evidence type="ECO:0000313" key="10">
    <source>
        <dbReference type="Proteomes" id="UP000007875"/>
    </source>
</evidence>
<evidence type="ECO:0000256" key="7">
    <source>
        <dbReference type="SAM" id="MobiDB-lite"/>
    </source>
</evidence>
<dbReference type="CDD" id="cd00086">
    <property type="entry name" value="homeodomain"/>
    <property type="match status" value="1"/>
</dbReference>
<dbReference type="PROSITE" id="PS50071">
    <property type="entry name" value="HOMEOBOX_2"/>
    <property type="match status" value="1"/>
</dbReference>
<feature type="region of interest" description="Disordered" evidence="7">
    <location>
        <begin position="1"/>
        <end position="33"/>
    </location>
</feature>
<evidence type="ECO:0000313" key="9">
    <source>
        <dbReference type="Ensembl" id="ENSCSAVP00000019924.1"/>
    </source>
</evidence>
<keyword evidence="2 5" id="KW-0238">DNA-binding</keyword>
<accession>H2ZQQ8</accession>
<dbReference type="InterPro" id="IPR017970">
    <property type="entry name" value="Homeobox_CS"/>
</dbReference>
<dbReference type="PANTHER" id="PTHR24329:SF362">
    <property type="entry name" value="INTESTINE-SPECIFIC HOMEOBOX"/>
    <property type="match status" value="1"/>
</dbReference>
<dbReference type="eggNOG" id="KOG0490">
    <property type="taxonomic scope" value="Eukaryota"/>
</dbReference>
<feature type="DNA-binding region" description="Homeobox" evidence="5">
    <location>
        <begin position="23"/>
        <end position="82"/>
    </location>
</feature>
<comment type="subcellular location">
    <subcellularLocation>
        <location evidence="1 5 6">Nucleus</location>
    </subcellularLocation>
</comment>
<keyword evidence="3 5" id="KW-0371">Homeobox</keyword>
<evidence type="ECO:0000256" key="5">
    <source>
        <dbReference type="PROSITE-ProRule" id="PRU00108"/>
    </source>
</evidence>
<feature type="domain" description="Homeobox" evidence="8">
    <location>
        <begin position="21"/>
        <end position="81"/>
    </location>
</feature>
<evidence type="ECO:0000256" key="3">
    <source>
        <dbReference type="ARBA" id="ARBA00023155"/>
    </source>
</evidence>
<dbReference type="Proteomes" id="UP000007875">
    <property type="component" value="Unassembled WGS sequence"/>
</dbReference>
<name>H2ZQQ8_CIOSA</name>
<evidence type="ECO:0000256" key="4">
    <source>
        <dbReference type="ARBA" id="ARBA00023242"/>
    </source>
</evidence>
<reference evidence="9" key="2">
    <citation type="submission" date="2025-08" db="UniProtKB">
        <authorList>
            <consortium name="Ensembl"/>
        </authorList>
    </citation>
    <scope>IDENTIFICATION</scope>
</reference>
<proteinExistence type="predicted"/>
<dbReference type="GO" id="GO:0000977">
    <property type="term" value="F:RNA polymerase II transcription regulatory region sequence-specific DNA binding"/>
    <property type="evidence" value="ECO:0007669"/>
    <property type="project" value="TreeGrafter"/>
</dbReference>
<dbReference type="InterPro" id="IPR050649">
    <property type="entry name" value="Paired_Homeobox_TFs"/>
</dbReference>
<keyword evidence="4 5" id="KW-0539">Nucleus</keyword>
<dbReference type="Pfam" id="PF00046">
    <property type="entry name" value="Homeodomain"/>
    <property type="match status" value="1"/>
</dbReference>
<feature type="compositionally biased region" description="Polar residues" evidence="7">
    <location>
        <begin position="1"/>
        <end position="14"/>
    </location>
</feature>
<evidence type="ECO:0000259" key="8">
    <source>
        <dbReference type="PROSITE" id="PS50071"/>
    </source>
</evidence>